<reference evidence="2" key="1">
    <citation type="journal article" date="2015" name="ISME J.">
        <title>Aquifer environment selects for microbial species cohorts in sediment and groundwater.</title>
        <authorList>
            <person name="Hug L.A."/>
            <person name="Thomas B.C."/>
            <person name="Brown C.T."/>
            <person name="Frischkorn K.R."/>
            <person name="Williams K.H."/>
            <person name="Tringe S.G."/>
            <person name="Banfield J.F."/>
        </authorList>
    </citation>
    <scope>NUCLEOTIDE SEQUENCE</scope>
</reference>
<dbReference type="InterPro" id="IPR046096">
    <property type="entry name" value="DUF6114"/>
</dbReference>
<sequence>MAGNKPTAAFVLSLIGGILILLGAVFLMVVMSVLSGFAGSIPGMPAGATDILLIYGVVGLIFALLVLVGAVMMWARPQQHVAWGVVVLLFSLFSFISGGGFLLGLILGLVGGILGIVWKPSMPMPAPMMQQPMPPQ</sequence>
<dbReference type="EMBL" id="KT007008">
    <property type="protein sequence ID" value="AKQ03136.1"/>
    <property type="molecule type" value="Genomic_DNA"/>
</dbReference>
<name>A0A0H4T600_9EURY</name>
<evidence type="ECO:0000256" key="1">
    <source>
        <dbReference type="SAM" id="Phobius"/>
    </source>
</evidence>
<proteinExistence type="predicted"/>
<feature type="transmembrane region" description="Helical" evidence="1">
    <location>
        <begin position="51"/>
        <end position="73"/>
    </location>
</feature>
<dbReference type="Pfam" id="PF19609">
    <property type="entry name" value="DUF6114"/>
    <property type="match status" value="1"/>
</dbReference>
<keyword evidence="1" id="KW-0472">Membrane</keyword>
<evidence type="ECO:0000313" key="2">
    <source>
        <dbReference type="EMBL" id="AKQ03136.1"/>
    </source>
</evidence>
<evidence type="ECO:0008006" key="3">
    <source>
        <dbReference type="Google" id="ProtNLM"/>
    </source>
</evidence>
<accession>A0A0H4T600</accession>
<feature type="transmembrane region" description="Helical" evidence="1">
    <location>
        <begin position="85"/>
        <end position="118"/>
    </location>
</feature>
<dbReference type="AlphaFoldDB" id="A0A0H4T600"/>
<protein>
    <recommendedName>
        <fullName evidence="3">DUF4064 domain-containing protein</fullName>
    </recommendedName>
</protein>
<feature type="transmembrane region" description="Helical" evidence="1">
    <location>
        <begin position="7"/>
        <end position="31"/>
    </location>
</feature>
<organism evidence="2">
    <name type="scientific">uncultured euryarchaeote Rifle_16ft_4_minimus_37884</name>
    <dbReference type="NCBI Taxonomy" id="1665196"/>
    <lineage>
        <taxon>Archaea</taxon>
        <taxon>Methanobacteriati</taxon>
        <taxon>Methanobacteriota</taxon>
        <taxon>environmental samples</taxon>
    </lineage>
</organism>
<keyword evidence="1" id="KW-0812">Transmembrane</keyword>
<keyword evidence="1" id="KW-1133">Transmembrane helix</keyword>